<protein>
    <submittedName>
        <fullName evidence="4">Unnamed protein product</fullName>
    </submittedName>
</protein>
<name>H9LJ50_CRAAR</name>
<dbReference type="AlphaFoldDB" id="H9LJ50"/>
<organism evidence="4">
    <name type="scientific">Crassostrea ariakensis</name>
    <name type="common">Suminoe oyster</name>
    <dbReference type="NCBI Taxonomy" id="3244846"/>
    <lineage>
        <taxon>Eukaryota</taxon>
        <taxon>Metazoa</taxon>
        <taxon>Spiralia</taxon>
        <taxon>Lophotrochozoa</taxon>
        <taxon>Mollusca</taxon>
        <taxon>Bivalvia</taxon>
        <taxon>Autobranchia</taxon>
        <taxon>Pteriomorphia</taxon>
        <taxon>Ostreida</taxon>
        <taxon>Ostreoidea</taxon>
        <taxon>Ostreidae</taxon>
        <taxon>Magallana</taxon>
    </lineage>
</organism>
<evidence type="ECO:0000256" key="2">
    <source>
        <dbReference type="SAM" id="MobiDB-lite"/>
    </source>
</evidence>
<dbReference type="GO" id="GO:0005509">
    <property type="term" value="F:calcium ion binding"/>
    <property type="evidence" value="ECO:0007669"/>
    <property type="project" value="InterPro"/>
</dbReference>
<proteinExistence type="evidence at transcript level"/>
<dbReference type="SMART" id="SM00054">
    <property type="entry name" value="EFh"/>
    <property type="match status" value="1"/>
</dbReference>
<evidence type="ECO:0000313" key="4">
    <source>
        <dbReference type="EMBL" id="AEF33437.1"/>
    </source>
</evidence>
<dbReference type="PROSITE" id="PS50222">
    <property type="entry name" value="EF_HAND_2"/>
    <property type="match status" value="1"/>
</dbReference>
<dbReference type="InterPro" id="IPR011992">
    <property type="entry name" value="EF-hand-dom_pair"/>
</dbReference>
<dbReference type="InterPro" id="IPR052580">
    <property type="entry name" value="Lipid_Hydrolase"/>
</dbReference>
<feature type="non-terminal residue" evidence="4">
    <location>
        <position position="1"/>
    </location>
</feature>
<feature type="compositionally biased region" description="Acidic residues" evidence="2">
    <location>
        <begin position="202"/>
        <end position="218"/>
    </location>
</feature>
<dbReference type="SUPFAM" id="SSF47473">
    <property type="entry name" value="EF-hand"/>
    <property type="match status" value="1"/>
</dbReference>
<reference evidence="4" key="1">
    <citation type="journal article" date="2012" name="Fish Shellfish Immunol.">
        <title>Identification of expressed genes in cDNA library of hemocytes from the RLO-challenged oyster, Crassostrea ariakensis Gould with special functional implication of three complement-related fragments (CaC1q1, CaC1q2 and CaC3).</title>
        <authorList>
            <person name="Xu T."/>
            <person name="Xie J."/>
            <person name="Li J."/>
            <person name="Luo M."/>
            <person name="Ye S."/>
            <person name="Wu X."/>
        </authorList>
    </citation>
    <scope>NUCLEOTIDE SEQUENCE</scope>
    <source>
        <tissue evidence="4">Hemocyte</tissue>
    </source>
</reference>
<sequence>NDRKVQEKAKREHQTSMMQWTSFEGIEETHLDKITTISRSELENAFKDDDFSKKSSEMLFGKDCTVQKAFDLLDKDKNGEINFNELMNFIQGTGISLQQRFLGYQRRDINGIFEFFDTLQNALLTNVKRAFVNDEDLDRTVGINTGHVGTSDFTLEEDDRSFVVAQGYKSTMTFLKYFAAKQEIAKNDESLRERIRSLSNTAEDDVEEQDENDDDIMEDMNVIDDVIDEKNDVIKGKDELDANSNTSNSKNGHISKG</sequence>
<dbReference type="PANTHER" id="PTHR46394:SF1">
    <property type="entry name" value="PNPLA DOMAIN-CONTAINING PROTEIN"/>
    <property type="match status" value="1"/>
</dbReference>
<dbReference type="Pfam" id="PF00036">
    <property type="entry name" value="EF-hand_1"/>
    <property type="match status" value="1"/>
</dbReference>
<feature type="compositionally biased region" description="Polar residues" evidence="2">
    <location>
        <begin position="242"/>
        <end position="257"/>
    </location>
</feature>
<feature type="domain" description="EF-hand" evidence="3">
    <location>
        <begin position="66"/>
        <end position="96"/>
    </location>
</feature>
<feature type="region of interest" description="Disordered" evidence="2">
    <location>
        <begin position="234"/>
        <end position="257"/>
    </location>
</feature>
<dbReference type="PROSITE" id="PS00018">
    <property type="entry name" value="EF_HAND_1"/>
    <property type="match status" value="1"/>
</dbReference>
<dbReference type="InterPro" id="IPR002048">
    <property type="entry name" value="EF_hand_dom"/>
</dbReference>
<dbReference type="EMBL" id="JF919376">
    <property type="protein sequence ID" value="AEF33437.1"/>
    <property type="molecule type" value="mRNA"/>
</dbReference>
<evidence type="ECO:0000259" key="3">
    <source>
        <dbReference type="PROSITE" id="PS50222"/>
    </source>
</evidence>
<evidence type="ECO:0000256" key="1">
    <source>
        <dbReference type="ARBA" id="ARBA00022837"/>
    </source>
</evidence>
<keyword evidence="1" id="KW-0106">Calcium</keyword>
<dbReference type="InterPro" id="IPR018247">
    <property type="entry name" value="EF_Hand_1_Ca_BS"/>
</dbReference>
<feature type="region of interest" description="Disordered" evidence="2">
    <location>
        <begin position="198"/>
        <end position="218"/>
    </location>
</feature>
<dbReference type="PANTHER" id="PTHR46394">
    <property type="entry name" value="ANNEXIN"/>
    <property type="match status" value="1"/>
</dbReference>
<dbReference type="Gene3D" id="1.10.238.10">
    <property type="entry name" value="EF-hand"/>
    <property type="match status" value="1"/>
</dbReference>
<accession>H9LJ50</accession>